<evidence type="ECO:0000313" key="6">
    <source>
        <dbReference type="Proteomes" id="UP000326396"/>
    </source>
</evidence>
<dbReference type="AlphaFoldDB" id="A0A5N6MC30"/>
<dbReference type="Pfam" id="PF24679">
    <property type="entry name" value="Nodulin_C"/>
    <property type="match status" value="1"/>
</dbReference>
<feature type="region of interest" description="Disordered" evidence="3">
    <location>
        <begin position="523"/>
        <end position="555"/>
    </location>
</feature>
<proteinExistence type="predicted"/>
<keyword evidence="6" id="KW-1185">Reference proteome</keyword>
<dbReference type="InterPro" id="IPR001356">
    <property type="entry name" value="HD"/>
</dbReference>
<dbReference type="GO" id="GO:0009908">
    <property type="term" value="P:flower development"/>
    <property type="evidence" value="ECO:0007669"/>
    <property type="project" value="InterPro"/>
</dbReference>
<comment type="subcellular location">
    <subcellularLocation>
        <location evidence="1 2">Nucleus</location>
    </subcellularLocation>
</comment>
<evidence type="ECO:0000259" key="4">
    <source>
        <dbReference type="PROSITE" id="PS50071"/>
    </source>
</evidence>
<dbReference type="GO" id="GO:0003697">
    <property type="term" value="F:single-stranded DNA binding"/>
    <property type="evidence" value="ECO:0007669"/>
    <property type="project" value="InterPro"/>
</dbReference>
<feature type="compositionally biased region" description="Basic and acidic residues" evidence="3">
    <location>
        <begin position="523"/>
        <end position="533"/>
    </location>
</feature>
<evidence type="ECO:0000256" key="3">
    <source>
        <dbReference type="SAM" id="MobiDB-lite"/>
    </source>
</evidence>
<dbReference type="Proteomes" id="UP000326396">
    <property type="component" value="Linkage Group LG6"/>
</dbReference>
<dbReference type="PANTHER" id="PTHR35743">
    <property type="entry name" value="NODULIN HOMEOBOX"/>
    <property type="match status" value="1"/>
</dbReference>
<feature type="DNA-binding region" description="Homeobox" evidence="2">
    <location>
        <begin position="612"/>
        <end position="678"/>
    </location>
</feature>
<dbReference type="Pfam" id="PF25246">
    <property type="entry name" value="Nodulin_N"/>
    <property type="match status" value="1"/>
</dbReference>
<dbReference type="PROSITE" id="PS50071">
    <property type="entry name" value="HOMEOBOX_2"/>
    <property type="match status" value="1"/>
</dbReference>
<dbReference type="PANTHER" id="PTHR35743:SF1">
    <property type="entry name" value="NODULIN HOMEOBOX"/>
    <property type="match status" value="1"/>
</dbReference>
<keyword evidence="2" id="KW-0371">Homeobox</keyword>
<dbReference type="InterPro" id="IPR057287">
    <property type="entry name" value="Ndx_N"/>
</dbReference>
<keyword evidence="2" id="KW-0238">DNA-binding</keyword>
<organism evidence="5 6">
    <name type="scientific">Mikania micrantha</name>
    <name type="common">bitter vine</name>
    <dbReference type="NCBI Taxonomy" id="192012"/>
    <lineage>
        <taxon>Eukaryota</taxon>
        <taxon>Viridiplantae</taxon>
        <taxon>Streptophyta</taxon>
        <taxon>Embryophyta</taxon>
        <taxon>Tracheophyta</taxon>
        <taxon>Spermatophyta</taxon>
        <taxon>Magnoliopsida</taxon>
        <taxon>eudicotyledons</taxon>
        <taxon>Gunneridae</taxon>
        <taxon>Pentapetalae</taxon>
        <taxon>asterids</taxon>
        <taxon>campanulids</taxon>
        <taxon>Asterales</taxon>
        <taxon>Asteraceae</taxon>
        <taxon>Asteroideae</taxon>
        <taxon>Heliantheae alliance</taxon>
        <taxon>Eupatorieae</taxon>
        <taxon>Mikania</taxon>
    </lineage>
</organism>
<evidence type="ECO:0000256" key="2">
    <source>
        <dbReference type="PROSITE-ProRule" id="PRU00108"/>
    </source>
</evidence>
<name>A0A5N6MC30_9ASTR</name>
<dbReference type="OrthoDB" id="1737367at2759"/>
<evidence type="ECO:0000256" key="1">
    <source>
        <dbReference type="ARBA" id="ARBA00004123"/>
    </source>
</evidence>
<dbReference type="EMBL" id="SZYD01000016">
    <property type="protein sequence ID" value="KAD3338215.1"/>
    <property type="molecule type" value="Genomic_DNA"/>
</dbReference>
<comment type="caution">
    <text evidence="5">The sequence shown here is derived from an EMBL/GenBank/DDBJ whole genome shotgun (WGS) entry which is preliminary data.</text>
</comment>
<accession>A0A5N6MC30</accession>
<sequence length="836" mass="94812">MQQLDLNSAVHKFHVLSSKELGNLIRDAENDAIKWTDQNGLSFEINVENLARYLGTHIMEHLSSFEQDEEHLRYLLSGLRLLHILYDIASHHSKLEEVLVEDMNVGTKLLDLIFSMVIFLSHLEEETIDGSIQMVLLYSALLASSLYLLRALVSPDWQTVTLLLLAHPKVDEFTIAALTAVCVIINILQSKLPAQHVDSHMKSKVNDACCVFQLCEASLQFLQSLCKQMLFREHLVKNKALCREGVVLKLVKSIMKLPQCEDPHLMGVIYRLKSKVLSIMLLLCEVESPSFLAMSFSTTQSLELAESTVLEVLKMMFFGDVEDHPKGILQLYAMQLTEVLSCYSSFRTYIVLNLTEVLARAFSQPQREFSKTWCSNDLEPAEEDIVMEFDPISSAGQVLGFISTSQVQPSTWSNFQAPQTPYAHLKSSLLVKILANLTSFVPGLCEDEKALFINEFLECLQNEFTKLPGDADERIAAASQDLSSLSSHAKSLTPEFLNVEHVHALRRIVSQLERLLASQESDIHRDMKVHSRDQCPSSAPKTSSPNEHDDSGIDNECEPISLAMIQLHQLTFMESGQNQSNDDDNVGGQNIETFNRIKDLEMFKSEEEIQQKKRKRTKMNDMQIEIMENALLDHPDLQKRAGSLQLWADKLSGYGSEVTRSQLRSWLNNRKAKLARAAAKDAHAHFVWDDVLTEKQTGSWLDCLDPIFESSHEIHQRNLRESVLKICDTQLDTVVVPTYRFKHEVGQYVMLTNYNGEEIGTGIIHLARGVWFGRYLEELRLCVVDVDDIRVPKWTQLPHPTDAGTTFCQAEMILGRIRILWNSSQLLLIPPADAYI</sequence>
<reference evidence="5 6" key="1">
    <citation type="submission" date="2019-05" db="EMBL/GenBank/DDBJ databases">
        <title>Mikania micrantha, genome provides insights into the molecular mechanism of rapid growth.</title>
        <authorList>
            <person name="Liu B."/>
        </authorList>
    </citation>
    <scope>NUCLEOTIDE SEQUENCE [LARGE SCALE GENOMIC DNA]</scope>
    <source>
        <strain evidence="5">NLD-2019</strain>
        <tissue evidence="5">Leaf</tissue>
    </source>
</reference>
<keyword evidence="2" id="KW-0539">Nucleus</keyword>
<dbReference type="InterPro" id="IPR056559">
    <property type="entry name" value="NDX_C"/>
</dbReference>
<dbReference type="InterPro" id="IPR056560">
    <property type="entry name" value="HTH_NDX"/>
</dbReference>
<dbReference type="SMART" id="SM00389">
    <property type="entry name" value="HOX"/>
    <property type="match status" value="1"/>
</dbReference>
<dbReference type="InterPro" id="IPR039325">
    <property type="entry name" value="NDX"/>
</dbReference>
<evidence type="ECO:0000313" key="5">
    <source>
        <dbReference type="EMBL" id="KAD3338215.1"/>
    </source>
</evidence>
<protein>
    <recommendedName>
        <fullName evidence="4">Homeobox domain-containing protein</fullName>
    </recommendedName>
</protein>
<feature type="compositionally biased region" description="Polar residues" evidence="3">
    <location>
        <begin position="534"/>
        <end position="545"/>
    </location>
</feature>
<feature type="domain" description="Homeobox" evidence="4">
    <location>
        <begin position="610"/>
        <end position="677"/>
    </location>
</feature>
<dbReference type="GO" id="GO:0005634">
    <property type="term" value="C:nucleus"/>
    <property type="evidence" value="ECO:0007669"/>
    <property type="project" value="UniProtKB-SubCell"/>
</dbReference>
<dbReference type="Pfam" id="PF24426">
    <property type="entry name" value="HTH_NDX"/>
    <property type="match status" value="1"/>
</dbReference>
<gene>
    <name evidence="5" type="ORF">E3N88_33736</name>
</gene>